<keyword evidence="1" id="KW-0472">Membrane</keyword>
<organism evidence="2 3">
    <name type="scientific">Bacillus salacetis</name>
    <dbReference type="NCBI Taxonomy" id="2315464"/>
    <lineage>
        <taxon>Bacteria</taxon>
        <taxon>Bacillati</taxon>
        <taxon>Bacillota</taxon>
        <taxon>Bacilli</taxon>
        <taxon>Bacillales</taxon>
        <taxon>Bacillaceae</taxon>
        <taxon>Bacillus</taxon>
    </lineage>
</organism>
<evidence type="ECO:0000256" key="1">
    <source>
        <dbReference type="SAM" id="Phobius"/>
    </source>
</evidence>
<feature type="transmembrane region" description="Helical" evidence="1">
    <location>
        <begin position="66"/>
        <end position="89"/>
    </location>
</feature>
<keyword evidence="1" id="KW-1133">Transmembrane helix</keyword>
<dbReference type="EMBL" id="QXIR01000041">
    <property type="protein sequence ID" value="RIW28696.1"/>
    <property type="molecule type" value="Genomic_DNA"/>
</dbReference>
<name>A0A3A1QQY4_9BACI</name>
<keyword evidence="1" id="KW-0812">Transmembrane</keyword>
<comment type="caution">
    <text evidence="2">The sequence shown here is derived from an EMBL/GenBank/DDBJ whole genome shotgun (WGS) entry which is preliminary data.</text>
</comment>
<protein>
    <submittedName>
        <fullName evidence="2">DUF4179 domain-containing protein</fullName>
    </submittedName>
</protein>
<gene>
    <name evidence="2" type="ORF">D3H55_21215</name>
</gene>
<keyword evidence="3" id="KW-1185">Reference proteome</keyword>
<dbReference type="Proteomes" id="UP000265801">
    <property type="component" value="Unassembled WGS sequence"/>
</dbReference>
<sequence>MNNKIRSELEKIEIPDELHIRATLGVKQAKAELVEEGVTTAENNLSENKLSLGVSEIRKKSLYKRLSIIAASLIIVASSLTLTPVRAAIQEVYDKLFSSQHIDDSGVRTAVIAGEGQVLDQTFFDKNQSINVNFERVLMDDKETKLLLTFQSKKTDLKNVYIDLFEGESSINLLNGNEKKKLDNVGWGSRYYDSKENKVVTALSFESLKDYEGKDIRLEIDTLTVWKDEGYEGIQTIWPLEFTVKPTAISERKTLELNKQFTYKGETYTVTRVEFSKLETRVVVTGSDTEILTDDSGMEYRVMSKLEHQFLNARKISKEYGYSVDEKKSGVFIASKGDRIDPVFSKGEVEGEKDEYIMIFGPVQGQNNAVLEIGDDVTIPLNESEKVEQITTYNEKAEIEKMLSEYGYTLVLLTEEEKQQIDLYHEKFPKELSIERTVIGKVKDHENSKLLEVSLSERSGVLSESLAEDAEAAKEIRKENGLSFIPIYLNEF</sequence>
<reference evidence="2 3" key="1">
    <citation type="submission" date="2018-09" db="EMBL/GenBank/DDBJ databases">
        <title>Bacillus saliacetes sp. nov., isolated from Thai shrimp paste (Ka-pi).</title>
        <authorList>
            <person name="Daroonpunt R."/>
            <person name="Tanasupawat S."/>
            <person name="Yiamsombut S."/>
        </authorList>
    </citation>
    <scope>NUCLEOTIDE SEQUENCE [LARGE SCALE GENOMIC DNA]</scope>
    <source>
        <strain evidence="2 3">SKP7-4</strain>
    </source>
</reference>
<evidence type="ECO:0000313" key="3">
    <source>
        <dbReference type="Proteomes" id="UP000265801"/>
    </source>
</evidence>
<accession>A0A3A1QQY4</accession>
<proteinExistence type="predicted"/>
<evidence type="ECO:0000313" key="2">
    <source>
        <dbReference type="EMBL" id="RIW28696.1"/>
    </source>
</evidence>
<dbReference type="AlphaFoldDB" id="A0A3A1QQY4"/>
<dbReference type="OrthoDB" id="2787767at2"/>
<dbReference type="RefSeq" id="WP_119549310.1">
    <property type="nucleotide sequence ID" value="NZ_QXIR01000041.1"/>
</dbReference>